<dbReference type="PANTHER" id="PTHR21301">
    <property type="entry name" value="REVERSE TRANSCRIPTASE"/>
    <property type="match status" value="1"/>
</dbReference>
<accession>A0ABN9KYH5</accession>
<gene>
    <name evidence="2" type="ORF">RIMI_LOCUS3523024</name>
</gene>
<protein>
    <recommendedName>
        <fullName evidence="1">Helix-turn-helix domain-containing protein</fullName>
    </recommendedName>
</protein>
<dbReference type="EMBL" id="CAUEEQ010005335">
    <property type="protein sequence ID" value="CAJ0928617.1"/>
    <property type="molecule type" value="Genomic_DNA"/>
</dbReference>
<sequence>MADYEEKAIYTNDLFRTHAVTWKRYIDDIFCIWNGPLNTLEAFFLFLKTSWPGLDFTMTYSLEQVNFLDTLVLKTDGGKLVTDLCTKPTARNSLLHYQSFHPTRMKDSIPKCQFKRVNRIVSKQDLLPQCLEEMRSKFVERGYPPHVLDTSGLDDSSHSKTSAKDLIPSVHNYHPLT</sequence>
<reference evidence="2" key="1">
    <citation type="submission" date="2023-07" db="EMBL/GenBank/DDBJ databases">
        <authorList>
            <person name="Stuckert A."/>
        </authorList>
    </citation>
    <scope>NUCLEOTIDE SEQUENCE</scope>
</reference>
<organism evidence="2 3">
    <name type="scientific">Ranitomeya imitator</name>
    <name type="common">mimic poison frog</name>
    <dbReference type="NCBI Taxonomy" id="111125"/>
    <lineage>
        <taxon>Eukaryota</taxon>
        <taxon>Metazoa</taxon>
        <taxon>Chordata</taxon>
        <taxon>Craniata</taxon>
        <taxon>Vertebrata</taxon>
        <taxon>Euteleostomi</taxon>
        <taxon>Amphibia</taxon>
        <taxon>Batrachia</taxon>
        <taxon>Anura</taxon>
        <taxon>Neobatrachia</taxon>
        <taxon>Hyloidea</taxon>
        <taxon>Dendrobatidae</taxon>
        <taxon>Dendrobatinae</taxon>
        <taxon>Ranitomeya</taxon>
    </lineage>
</organism>
<dbReference type="PANTHER" id="PTHR21301:SF12">
    <property type="match status" value="1"/>
</dbReference>
<comment type="caution">
    <text evidence="2">The sequence shown here is derived from an EMBL/GenBank/DDBJ whole genome shotgun (WGS) entry which is preliminary data.</text>
</comment>
<dbReference type="InterPro" id="IPR058912">
    <property type="entry name" value="HTH_animal"/>
</dbReference>
<evidence type="ECO:0000313" key="2">
    <source>
        <dbReference type="EMBL" id="CAJ0928617.1"/>
    </source>
</evidence>
<name>A0ABN9KYH5_9NEOB</name>
<feature type="domain" description="Helix-turn-helix" evidence="1">
    <location>
        <begin position="94"/>
        <end position="150"/>
    </location>
</feature>
<evidence type="ECO:0000313" key="3">
    <source>
        <dbReference type="Proteomes" id="UP001176940"/>
    </source>
</evidence>
<evidence type="ECO:0000259" key="1">
    <source>
        <dbReference type="Pfam" id="PF26215"/>
    </source>
</evidence>
<keyword evidence="3" id="KW-1185">Reference proteome</keyword>
<dbReference type="Proteomes" id="UP001176940">
    <property type="component" value="Unassembled WGS sequence"/>
</dbReference>
<dbReference type="Pfam" id="PF26215">
    <property type="entry name" value="HTH_animal"/>
    <property type="match status" value="1"/>
</dbReference>
<proteinExistence type="predicted"/>